<proteinExistence type="predicted"/>
<dbReference type="FunFam" id="2.40.50.100:FF:000005">
    <property type="entry name" value="Acetyl-CoA carboxylase 1"/>
    <property type="match status" value="1"/>
</dbReference>
<feature type="domain" description="CoA carboxyltransferase C-terminal" evidence="19">
    <location>
        <begin position="1647"/>
        <end position="1960"/>
    </location>
</feature>
<evidence type="ECO:0000256" key="6">
    <source>
        <dbReference type="ARBA" id="ARBA00022832"/>
    </source>
</evidence>
<dbReference type="PROSITE" id="PS50968">
    <property type="entry name" value="BIOTINYL_LIPOYL"/>
    <property type="match status" value="1"/>
</dbReference>
<dbReference type="Pfam" id="PF00289">
    <property type="entry name" value="Biotin_carb_N"/>
    <property type="match status" value="1"/>
</dbReference>
<keyword evidence="11" id="KW-0511">Multifunctional enzyme</keyword>
<dbReference type="PROSITE" id="PS50975">
    <property type="entry name" value="ATP_GRASP"/>
    <property type="match status" value="1"/>
</dbReference>
<evidence type="ECO:0000259" key="15">
    <source>
        <dbReference type="PROSITE" id="PS50968"/>
    </source>
</evidence>
<comment type="catalytic activity">
    <reaction evidence="13">
        <text>N(6)-biotinyl-L-lysyl-[protein] + hydrogencarbonate + ATP = N(6)-carboxybiotinyl-L-lysyl-[protein] + ADP + phosphate + H(+)</text>
        <dbReference type="Rhea" id="RHEA:13501"/>
        <dbReference type="Rhea" id="RHEA-COMP:10505"/>
        <dbReference type="Rhea" id="RHEA-COMP:10506"/>
        <dbReference type="ChEBI" id="CHEBI:15378"/>
        <dbReference type="ChEBI" id="CHEBI:17544"/>
        <dbReference type="ChEBI" id="CHEBI:30616"/>
        <dbReference type="ChEBI" id="CHEBI:43474"/>
        <dbReference type="ChEBI" id="CHEBI:83144"/>
        <dbReference type="ChEBI" id="CHEBI:83145"/>
        <dbReference type="ChEBI" id="CHEBI:456216"/>
        <dbReference type="EC" id="6.3.4.14"/>
    </reaction>
</comment>
<dbReference type="EMBL" id="CAMXCT030000750">
    <property type="protein sequence ID" value="CAL4770112.1"/>
    <property type="molecule type" value="Genomic_DNA"/>
</dbReference>
<evidence type="ECO:0000259" key="17">
    <source>
        <dbReference type="PROSITE" id="PS50979"/>
    </source>
</evidence>
<evidence type="ECO:0000256" key="10">
    <source>
        <dbReference type="ARBA" id="ARBA00023267"/>
    </source>
</evidence>
<evidence type="ECO:0000256" key="4">
    <source>
        <dbReference type="ARBA" id="ARBA00022598"/>
    </source>
</evidence>
<sequence>MATPDDLNANAEFIRLADFFVEVPGGKNVNNYANVELICRIAKEQKVDAVWPGWGHASENPKLPATLKENGIIFIGPPSGCMAALGDKIAANILAQTAKVPSIPWSGDGLTCQLTEEGTIPEDIFNKAMVTSAEDACARAEKIGFPIMVKASEGGGGKGIRKATNMEELKVAFTNVFTEVPGSPIFLMKMVSKARHLEIQIVGDEYGNTLALNGRDCSTQRRFQKIFEEGPPTIAKKDVFHEMERAGMRLTALVGYQGAGTVEYLYSPETDTFCFLELNPRLQVEHPVTEAITGVNMPATQLHIAMGIPLYNIPDIRRFYGMDPTQNSKIDFFAVDYPPITSHCCASRITAENPDEGFKPTSGKIHSVRFQSSGDCWGYFSCGLKGAIHEFADSQFGHIFAKGPNREAARKSLRFALMNLDIQGDIRHPVDYLVDLIETKEYRENTIDTMWLDGLIASKAITPSLGVNEVVFYAAVFRAFDMAKSRTNDAIQSMQKGQLVLLGKNDTDALISFHLDITYDDRKFSFQVTRKRSDVYCFAINGGTIAAKVREQPDGSLYVTVGRLSQHLKGKEEALGLRLIIGAQTIMVPNVYDPSELRSDVNGKVVRYLHEEGTEIAKGDTFVELEAMKMIMSLKSPEAGKVSHALSAGSIVSAGELLAKLELKDPSKVKKISPFEGVFSLGEDLEAVAAEPLQELLALLDGFCIEAKGPEVVQKMFEGFANHQAAAETVRGVLEKYLSNERPFAASIDKKQPYDQLLLEIINQGKDDLEKVLFMIAAHNKMASRNEAVMAILREMVAVEGSGMSCMYVPDMREEEMDGGVHQKVVEISQLPSTAAVAGDYGNVRYLAQQLLDVLPQETYQQRLGGLQSQLRALEEKAWTSKSEMPGAVEGNLEVELLVDALYDSDAKVQKGAIQSYLHWLAAPSRLSDVVIQEKSARWTQFFPVSEGTHERHGLMLLLPEVQHLESKLEELLPQLVTLQGSSGSSVPLNFLHVVLGKDAFPSVTDRTLFYNTDDEMKKAIKQSQDIFAKKAEILKAAGVGEISLVLPQPPRHPRFAKFLLDEQEEWSEQEMGRDMWPSFTGMLELGALNRICTLQRIHKEVRPTSHIYLATQPMVGGKSAAPELLMRALYLSKINKESFGQCLADSLDVALDEVEHAMLDPRVAKFGQGVTSRIFLHFLSELDMSRQEIEKLLTESISSHAGHRSSEMIQLCIDQIEVKVHQRSSSGFEILRMSLSSLHGGFLKPKLLREIPDPVTGYPLRWEAADGAQSAITDHPHVVDHVQLSQYQAKRVAARRAGSSYAYDLPGMLHLALTMKWINASVSDVPAAKATGSRKRTTTPGRAAAAEGMPKDIMKAVELVMDWNKMELVETERPEGSNDIGMLAWKMSMKTPEYPQGRDLILISNDVTFQAGSFGAKEDQFFQKASEFARVRGLPRIYVSCNSGARVGLVEELKPLFKVKWLDPADCNKGFEYLYLLKQDYEKLPAGTVEAHKVSEAGEERYVLDAIIGEGMKSTQGGIGVENLQGSGLIAGETSRAYQDTFTLSYITGRSVGIGAYLNRLGQRNIQMVSSPMILTGYGALNKLLGKNVYSSQDQLGGPQIMVPNGVTHQVVRDDQEGMSAILDWLSFVPKDISCPPPMSQLAADPWDRDVEFEPSPYPYDPRDFLRGVIDYEGRRLRGFFDAGSWSEYLEGWGQTVIVGRARLGGIPMGVIAVETRGVERFVPADPSNPESREMKETMGGKVWFPDSAFKTAQALKDFNRGENLPVMIFANWRGFSGGTRDMYNEILKFGAMIVDALVEYKHPIFIYIPKHGELRGGAWVVIDPAINPEKMEMYADVDARGGILEPPGIVEVKYRAHQQVEAMHRIDEKLMKLDAHFEAANAEEKQSIQKEIKAREKQLLPLYTSVATTFADLHDRAGRMKAKGVIRESISWKDSRRYFFWRVKRRVLQDFLIGRLQKANETLSHKDSEALVQQWAQESNVDYDSDVKMVSWLETQDVEARAESVRTDFLKSHIQELFSQLSQSERAAMLSTLASAK</sequence>
<evidence type="ECO:0000256" key="2">
    <source>
        <dbReference type="ARBA" id="ARBA00004956"/>
    </source>
</evidence>
<keyword evidence="10" id="KW-0092">Biotin</keyword>
<comment type="catalytic activity">
    <reaction evidence="12">
        <text>hydrogencarbonate + acetyl-CoA + ATP = malonyl-CoA + ADP + phosphate + H(+)</text>
        <dbReference type="Rhea" id="RHEA:11308"/>
        <dbReference type="ChEBI" id="CHEBI:15378"/>
        <dbReference type="ChEBI" id="CHEBI:17544"/>
        <dbReference type="ChEBI" id="CHEBI:30616"/>
        <dbReference type="ChEBI" id="CHEBI:43474"/>
        <dbReference type="ChEBI" id="CHEBI:57288"/>
        <dbReference type="ChEBI" id="CHEBI:57384"/>
        <dbReference type="ChEBI" id="CHEBI:456216"/>
        <dbReference type="EC" id="6.4.1.2"/>
    </reaction>
</comment>
<keyword evidence="6" id="KW-0276">Fatty acid metabolism</keyword>
<dbReference type="FunFam" id="3.90.226.10:FF:000010">
    <property type="entry name" value="acetyl-CoA carboxylase isoform X2"/>
    <property type="match status" value="1"/>
</dbReference>
<dbReference type="GO" id="GO:0004075">
    <property type="term" value="F:biotin carboxylase activity"/>
    <property type="evidence" value="ECO:0007669"/>
    <property type="project" value="UniProtKB-EC"/>
</dbReference>
<evidence type="ECO:0000313" key="21">
    <source>
        <dbReference type="EMBL" id="CAL1136175.1"/>
    </source>
</evidence>
<dbReference type="Gene3D" id="3.30.470.20">
    <property type="entry name" value="ATP-grasp fold, B domain"/>
    <property type="match status" value="1"/>
</dbReference>
<evidence type="ECO:0000256" key="5">
    <source>
        <dbReference type="ARBA" id="ARBA00022741"/>
    </source>
</evidence>
<evidence type="ECO:0000256" key="11">
    <source>
        <dbReference type="ARBA" id="ARBA00023268"/>
    </source>
</evidence>
<keyword evidence="5 14" id="KW-0547">Nucleotide-binding</keyword>
<dbReference type="Gene3D" id="3.90.226.10">
    <property type="entry name" value="2-enoyl-CoA Hydratase, Chain A, domain 1"/>
    <property type="match status" value="2"/>
</dbReference>
<dbReference type="GO" id="GO:0003989">
    <property type="term" value="F:acetyl-CoA carboxylase activity"/>
    <property type="evidence" value="ECO:0007669"/>
    <property type="project" value="UniProtKB-EC"/>
</dbReference>
<dbReference type="InterPro" id="IPR005479">
    <property type="entry name" value="CPAse_ATP-bd"/>
</dbReference>
<dbReference type="InterPro" id="IPR001882">
    <property type="entry name" value="Biotin_BS"/>
</dbReference>
<dbReference type="PROSITE" id="PS50989">
    <property type="entry name" value="COA_CT_CTER"/>
    <property type="match status" value="1"/>
</dbReference>
<comment type="pathway">
    <text evidence="2">Lipid metabolism; malonyl-CoA biosynthesis; malonyl-CoA from acetyl-CoA: step 1/1.</text>
</comment>
<evidence type="ECO:0000256" key="3">
    <source>
        <dbReference type="ARBA" id="ARBA00022516"/>
    </source>
</evidence>
<dbReference type="PANTHER" id="PTHR45728">
    <property type="entry name" value="ACETYL-COA CARBOXYLASE, ISOFORM A"/>
    <property type="match status" value="1"/>
</dbReference>
<evidence type="ECO:0000256" key="12">
    <source>
        <dbReference type="ARBA" id="ARBA00048065"/>
    </source>
</evidence>
<dbReference type="InterPro" id="IPR011053">
    <property type="entry name" value="Single_hybrid_motif"/>
</dbReference>
<keyword evidence="9" id="KW-0275">Fatty acid biosynthesis</keyword>
<dbReference type="InterPro" id="IPR034733">
    <property type="entry name" value="AcCoA_carboxyl_beta"/>
</dbReference>
<dbReference type="CDD" id="cd06850">
    <property type="entry name" value="biotinyl_domain"/>
    <property type="match status" value="1"/>
</dbReference>
<feature type="domain" description="Lipoyl-binding" evidence="15">
    <location>
        <begin position="588"/>
        <end position="662"/>
    </location>
</feature>
<dbReference type="PROSITE" id="PS00866">
    <property type="entry name" value="CPSASE_1"/>
    <property type="match status" value="1"/>
</dbReference>
<dbReference type="PROSITE" id="PS50980">
    <property type="entry name" value="COA_CT_NTER"/>
    <property type="match status" value="1"/>
</dbReference>
<keyword evidence="7 14" id="KW-0067">ATP-binding</keyword>
<evidence type="ECO:0008006" key="23">
    <source>
        <dbReference type="Google" id="ProtNLM"/>
    </source>
</evidence>
<dbReference type="SUPFAM" id="SSF56059">
    <property type="entry name" value="Glutathione synthetase ATP-binding domain-like"/>
    <property type="match status" value="1"/>
</dbReference>
<dbReference type="InterPro" id="IPR029045">
    <property type="entry name" value="ClpP/crotonase-like_dom_sf"/>
</dbReference>
<dbReference type="InterPro" id="IPR011763">
    <property type="entry name" value="COA_CT_C"/>
</dbReference>
<dbReference type="InterPro" id="IPR013537">
    <property type="entry name" value="AcCoA_COase_cen"/>
</dbReference>
<dbReference type="GO" id="GO:0006633">
    <property type="term" value="P:fatty acid biosynthetic process"/>
    <property type="evidence" value="ECO:0007669"/>
    <property type="project" value="UniProtKB-KW"/>
</dbReference>
<reference evidence="21" key="2">
    <citation type="submission" date="2024-04" db="EMBL/GenBank/DDBJ databases">
        <authorList>
            <person name="Chen Y."/>
            <person name="Shah S."/>
            <person name="Dougan E. K."/>
            <person name="Thang M."/>
            <person name="Chan C."/>
        </authorList>
    </citation>
    <scope>NUCLEOTIDE SEQUENCE [LARGE SCALE GENOMIC DNA]</scope>
</reference>
<evidence type="ECO:0000256" key="7">
    <source>
        <dbReference type="ARBA" id="ARBA00022840"/>
    </source>
</evidence>
<dbReference type="OrthoDB" id="196847at2759"/>
<dbReference type="InterPro" id="IPR016185">
    <property type="entry name" value="PreATP-grasp_dom_sf"/>
</dbReference>
<evidence type="ECO:0000256" key="1">
    <source>
        <dbReference type="ARBA" id="ARBA00001953"/>
    </source>
</evidence>
<keyword evidence="22" id="KW-1185">Reference proteome</keyword>
<dbReference type="PANTHER" id="PTHR45728:SF3">
    <property type="entry name" value="ACETYL-COA CARBOXYLASE"/>
    <property type="match status" value="1"/>
</dbReference>
<feature type="domain" description="Biotin carboxylation" evidence="17">
    <location>
        <begin position="1"/>
        <end position="457"/>
    </location>
</feature>
<accession>A0A9P1C0D9</accession>
<keyword evidence="8" id="KW-0443">Lipid metabolism</keyword>
<dbReference type="Gene3D" id="3.40.50.20">
    <property type="match status" value="1"/>
</dbReference>
<feature type="domain" description="ATP-grasp" evidence="16">
    <location>
        <begin position="112"/>
        <end position="306"/>
    </location>
</feature>
<evidence type="ECO:0000259" key="19">
    <source>
        <dbReference type="PROSITE" id="PS50989"/>
    </source>
</evidence>
<dbReference type="PROSITE" id="PS00188">
    <property type="entry name" value="BIOTIN"/>
    <property type="match status" value="1"/>
</dbReference>
<dbReference type="SUPFAM" id="SSF51246">
    <property type="entry name" value="Rudiment single hybrid motif"/>
    <property type="match status" value="1"/>
</dbReference>
<dbReference type="Gene3D" id="3.30.1490.20">
    <property type="entry name" value="ATP-grasp fold, A domain"/>
    <property type="match status" value="1"/>
</dbReference>
<dbReference type="Proteomes" id="UP001152797">
    <property type="component" value="Unassembled WGS sequence"/>
</dbReference>
<dbReference type="FunFam" id="3.30.1490.20:FF:000003">
    <property type="entry name" value="acetyl-CoA carboxylase isoform X1"/>
    <property type="match status" value="1"/>
</dbReference>
<dbReference type="PROSITE" id="PS50979">
    <property type="entry name" value="BC"/>
    <property type="match status" value="1"/>
</dbReference>
<dbReference type="Pfam" id="PF01039">
    <property type="entry name" value="Carboxyl_trans"/>
    <property type="match status" value="1"/>
</dbReference>
<dbReference type="EMBL" id="CAMXCT020000750">
    <property type="protein sequence ID" value="CAL1136175.1"/>
    <property type="molecule type" value="Genomic_DNA"/>
</dbReference>
<reference evidence="20" key="1">
    <citation type="submission" date="2022-10" db="EMBL/GenBank/DDBJ databases">
        <authorList>
            <person name="Chen Y."/>
            <person name="Dougan E. K."/>
            <person name="Chan C."/>
            <person name="Rhodes N."/>
            <person name="Thang M."/>
        </authorList>
    </citation>
    <scope>NUCLEOTIDE SEQUENCE</scope>
</reference>
<evidence type="ECO:0000259" key="18">
    <source>
        <dbReference type="PROSITE" id="PS50980"/>
    </source>
</evidence>
<dbReference type="Pfam" id="PF21385">
    <property type="entry name" value="ACCA_BT"/>
    <property type="match status" value="1"/>
</dbReference>
<dbReference type="Pfam" id="PF08326">
    <property type="entry name" value="ACC_central"/>
    <property type="match status" value="2"/>
</dbReference>
<dbReference type="Pfam" id="PF02785">
    <property type="entry name" value="Biotin_carb_C"/>
    <property type="match status" value="1"/>
</dbReference>
<evidence type="ECO:0000313" key="22">
    <source>
        <dbReference type="Proteomes" id="UP001152797"/>
    </source>
</evidence>
<keyword evidence="3" id="KW-0444">Lipid biosynthesis</keyword>
<dbReference type="SUPFAM" id="SSF52096">
    <property type="entry name" value="ClpP/crotonase"/>
    <property type="match status" value="2"/>
</dbReference>
<evidence type="ECO:0000259" key="16">
    <source>
        <dbReference type="PROSITE" id="PS50975"/>
    </source>
</evidence>
<dbReference type="InterPro" id="IPR011761">
    <property type="entry name" value="ATP-grasp"/>
</dbReference>
<dbReference type="InterPro" id="IPR049076">
    <property type="entry name" value="ACCA"/>
</dbReference>
<comment type="cofactor">
    <cofactor evidence="1">
        <name>biotin</name>
        <dbReference type="ChEBI" id="CHEBI:57586"/>
    </cofactor>
</comment>
<name>A0A9P1C0D9_9DINO</name>
<dbReference type="InterPro" id="IPR011762">
    <property type="entry name" value="COA_CT_N"/>
</dbReference>
<dbReference type="EMBL" id="CAMXCT010000750">
    <property type="protein sequence ID" value="CAI3982800.1"/>
    <property type="molecule type" value="Genomic_DNA"/>
</dbReference>
<organism evidence="20">
    <name type="scientific">Cladocopium goreaui</name>
    <dbReference type="NCBI Taxonomy" id="2562237"/>
    <lineage>
        <taxon>Eukaryota</taxon>
        <taxon>Sar</taxon>
        <taxon>Alveolata</taxon>
        <taxon>Dinophyceae</taxon>
        <taxon>Suessiales</taxon>
        <taxon>Symbiodiniaceae</taxon>
        <taxon>Cladocopium</taxon>
    </lineage>
</organism>
<dbReference type="GO" id="GO:0005524">
    <property type="term" value="F:ATP binding"/>
    <property type="evidence" value="ECO:0007669"/>
    <property type="project" value="UniProtKB-UniRule"/>
</dbReference>
<dbReference type="InterPro" id="IPR049074">
    <property type="entry name" value="ACCA_BT"/>
</dbReference>
<dbReference type="InterPro" id="IPR011054">
    <property type="entry name" value="Rudment_hybrid_motif"/>
</dbReference>
<dbReference type="Gene3D" id="2.40.460.10">
    <property type="entry name" value="Biotin dependent carboxylase carboxyltransferase"/>
    <property type="match status" value="1"/>
</dbReference>
<comment type="caution">
    <text evidence="20">The sequence shown here is derived from an EMBL/GenBank/DDBJ whole genome shotgun (WGS) entry which is preliminary data.</text>
</comment>
<dbReference type="SUPFAM" id="SSF51230">
    <property type="entry name" value="Single hybrid motif"/>
    <property type="match status" value="1"/>
</dbReference>
<feature type="domain" description="CoA carboxyltransferase N-terminal" evidence="18">
    <location>
        <begin position="1281"/>
        <end position="1642"/>
    </location>
</feature>
<dbReference type="SMART" id="SM00878">
    <property type="entry name" value="Biotin_carb_C"/>
    <property type="match status" value="1"/>
</dbReference>
<dbReference type="Gene3D" id="3.90.1770.10">
    <property type="entry name" value="PreATP-grasp domain"/>
    <property type="match status" value="1"/>
</dbReference>
<dbReference type="InterPro" id="IPR005482">
    <property type="entry name" value="Biotin_COase_C"/>
</dbReference>
<dbReference type="InterPro" id="IPR011764">
    <property type="entry name" value="Biotin_carboxylation_dom"/>
</dbReference>
<gene>
    <name evidence="20" type="ORF">C1SCF055_LOCUS10464</name>
</gene>
<evidence type="ECO:0000256" key="14">
    <source>
        <dbReference type="PROSITE-ProRule" id="PRU00409"/>
    </source>
</evidence>
<dbReference type="InterPro" id="IPR013815">
    <property type="entry name" value="ATP_grasp_subdomain_1"/>
</dbReference>
<dbReference type="InterPro" id="IPR000089">
    <property type="entry name" value="Biotin_lipoyl"/>
</dbReference>
<dbReference type="Pfam" id="PF00364">
    <property type="entry name" value="Biotin_lipoyl"/>
    <property type="match status" value="1"/>
</dbReference>
<evidence type="ECO:0000256" key="13">
    <source>
        <dbReference type="ARBA" id="ARBA00048600"/>
    </source>
</evidence>
<dbReference type="Gene3D" id="2.40.50.100">
    <property type="match status" value="1"/>
</dbReference>
<keyword evidence="4" id="KW-0436">Ligase</keyword>
<dbReference type="GO" id="GO:0046872">
    <property type="term" value="F:metal ion binding"/>
    <property type="evidence" value="ECO:0007669"/>
    <property type="project" value="InterPro"/>
</dbReference>
<dbReference type="PROSITE" id="PS00867">
    <property type="entry name" value="CPSASE_2"/>
    <property type="match status" value="1"/>
</dbReference>
<dbReference type="InterPro" id="IPR005481">
    <property type="entry name" value="BC-like_N"/>
</dbReference>
<protein>
    <recommendedName>
        <fullName evidence="23">Acetyl-CoA carboxylase</fullName>
    </recommendedName>
</protein>
<dbReference type="SUPFAM" id="SSF52440">
    <property type="entry name" value="PreATP-grasp domain"/>
    <property type="match status" value="1"/>
</dbReference>
<evidence type="ECO:0000256" key="8">
    <source>
        <dbReference type="ARBA" id="ARBA00023098"/>
    </source>
</evidence>
<evidence type="ECO:0000313" key="20">
    <source>
        <dbReference type="EMBL" id="CAI3982800.1"/>
    </source>
</evidence>
<dbReference type="Pfam" id="PF02786">
    <property type="entry name" value="CPSase_L_D2"/>
    <property type="match status" value="1"/>
</dbReference>
<evidence type="ECO:0000256" key="9">
    <source>
        <dbReference type="ARBA" id="ARBA00023160"/>
    </source>
</evidence>